<keyword evidence="4" id="KW-0411">Iron-sulfur</keyword>
<keyword evidence="7" id="KW-1185">Reference proteome</keyword>
<evidence type="ECO:0000256" key="4">
    <source>
        <dbReference type="ARBA" id="ARBA00023014"/>
    </source>
</evidence>
<dbReference type="GO" id="GO:0046872">
    <property type="term" value="F:metal ion binding"/>
    <property type="evidence" value="ECO:0007669"/>
    <property type="project" value="UniProtKB-KW"/>
</dbReference>
<dbReference type="Gene3D" id="3.40.5.90">
    <property type="entry name" value="CDGSH iron-sulfur domain, mitoNEET-type"/>
    <property type="match status" value="1"/>
</dbReference>
<keyword evidence="3" id="KW-0408">Iron</keyword>
<evidence type="ECO:0000256" key="1">
    <source>
        <dbReference type="ARBA" id="ARBA00022714"/>
    </source>
</evidence>
<dbReference type="AlphaFoldDB" id="A0A517Z9Y1"/>
<dbReference type="KEGG" id="mri:Mal4_36330"/>
<keyword evidence="2" id="KW-0479">Metal-binding</keyword>
<dbReference type="EMBL" id="CP036275">
    <property type="protein sequence ID" value="QDU39294.1"/>
    <property type="molecule type" value="Genomic_DNA"/>
</dbReference>
<dbReference type="GO" id="GO:0005737">
    <property type="term" value="C:cytoplasm"/>
    <property type="evidence" value="ECO:0007669"/>
    <property type="project" value="UniProtKB-ARBA"/>
</dbReference>
<dbReference type="Proteomes" id="UP000320496">
    <property type="component" value="Chromosome"/>
</dbReference>
<name>A0A517Z9Y1_9PLAN</name>
<organism evidence="6 7">
    <name type="scientific">Maioricimonas rarisocia</name>
    <dbReference type="NCBI Taxonomy" id="2528026"/>
    <lineage>
        <taxon>Bacteria</taxon>
        <taxon>Pseudomonadati</taxon>
        <taxon>Planctomycetota</taxon>
        <taxon>Planctomycetia</taxon>
        <taxon>Planctomycetales</taxon>
        <taxon>Planctomycetaceae</taxon>
        <taxon>Maioricimonas</taxon>
    </lineage>
</organism>
<evidence type="ECO:0000256" key="3">
    <source>
        <dbReference type="ARBA" id="ARBA00023004"/>
    </source>
</evidence>
<gene>
    <name evidence="6" type="ORF">Mal4_36330</name>
</gene>
<sequence length="68" mass="7344">MSEVTINCRENGPFLVTGPAKVLDHQGKEFDLKGKQSVALCRCGASKNRPFCDGSHKECGFLASETAE</sequence>
<evidence type="ECO:0000313" key="6">
    <source>
        <dbReference type="EMBL" id="QDU39294.1"/>
    </source>
</evidence>
<keyword evidence="1" id="KW-0001">2Fe-2S</keyword>
<feature type="domain" description="Iron-binding zinc finger CDGSH type" evidence="5">
    <location>
        <begin position="25"/>
        <end position="62"/>
    </location>
</feature>
<reference evidence="6 7" key="1">
    <citation type="submission" date="2019-02" db="EMBL/GenBank/DDBJ databases">
        <title>Deep-cultivation of Planctomycetes and their phenomic and genomic characterization uncovers novel biology.</title>
        <authorList>
            <person name="Wiegand S."/>
            <person name="Jogler M."/>
            <person name="Boedeker C."/>
            <person name="Pinto D."/>
            <person name="Vollmers J."/>
            <person name="Rivas-Marin E."/>
            <person name="Kohn T."/>
            <person name="Peeters S.H."/>
            <person name="Heuer A."/>
            <person name="Rast P."/>
            <person name="Oberbeckmann S."/>
            <person name="Bunk B."/>
            <person name="Jeske O."/>
            <person name="Meyerdierks A."/>
            <person name="Storesund J.E."/>
            <person name="Kallscheuer N."/>
            <person name="Luecker S."/>
            <person name="Lage O.M."/>
            <person name="Pohl T."/>
            <person name="Merkel B.J."/>
            <person name="Hornburger P."/>
            <person name="Mueller R.-W."/>
            <person name="Bruemmer F."/>
            <person name="Labrenz M."/>
            <person name="Spormann A.M."/>
            <person name="Op den Camp H."/>
            <person name="Overmann J."/>
            <person name="Amann R."/>
            <person name="Jetten M.S.M."/>
            <person name="Mascher T."/>
            <person name="Medema M.H."/>
            <person name="Devos D.P."/>
            <person name="Kaster A.-K."/>
            <person name="Ovreas L."/>
            <person name="Rohde M."/>
            <person name="Galperin M.Y."/>
            <person name="Jogler C."/>
        </authorList>
    </citation>
    <scope>NUCLEOTIDE SEQUENCE [LARGE SCALE GENOMIC DNA]</scope>
    <source>
        <strain evidence="6 7">Mal4</strain>
    </source>
</reference>
<dbReference type="InterPro" id="IPR018967">
    <property type="entry name" value="FeS-contain_CDGSH-typ"/>
</dbReference>
<protein>
    <submittedName>
        <fullName evidence="6">Iron-binding zinc finger CDGSH type</fullName>
    </submittedName>
</protein>
<evidence type="ECO:0000259" key="5">
    <source>
        <dbReference type="SMART" id="SM00704"/>
    </source>
</evidence>
<dbReference type="InterPro" id="IPR042216">
    <property type="entry name" value="MitoNEET_CISD"/>
</dbReference>
<proteinExistence type="predicted"/>
<dbReference type="Pfam" id="PF09360">
    <property type="entry name" value="zf-CDGSH"/>
    <property type="match status" value="1"/>
</dbReference>
<dbReference type="OrthoDB" id="9795032at2"/>
<dbReference type="GO" id="GO:0051537">
    <property type="term" value="F:2 iron, 2 sulfur cluster binding"/>
    <property type="evidence" value="ECO:0007669"/>
    <property type="project" value="UniProtKB-KW"/>
</dbReference>
<evidence type="ECO:0000256" key="2">
    <source>
        <dbReference type="ARBA" id="ARBA00022723"/>
    </source>
</evidence>
<dbReference type="SMART" id="SM00704">
    <property type="entry name" value="ZnF_CDGSH"/>
    <property type="match status" value="1"/>
</dbReference>
<dbReference type="RefSeq" id="WP_145370496.1">
    <property type="nucleotide sequence ID" value="NZ_CP036275.1"/>
</dbReference>
<accession>A0A517Z9Y1</accession>
<evidence type="ECO:0000313" key="7">
    <source>
        <dbReference type="Proteomes" id="UP000320496"/>
    </source>
</evidence>